<accession>A0ABN7LTJ2</accession>
<dbReference type="InterPro" id="IPR052546">
    <property type="entry name" value="Transposase_8_domain"/>
</dbReference>
<dbReference type="SUPFAM" id="SSF46689">
    <property type="entry name" value="Homeodomain-like"/>
    <property type="match status" value="1"/>
</dbReference>
<dbReference type="InterPro" id="IPR002514">
    <property type="entry name" value="Transposase_8"/>
</dbReference>
<dbReference type="Gene3D" id="1.10.10.10">
    <property type="entry name" value="Winged helix-like DNA-binding domain superfamily/Winged helix DNA-binding domain"/>
    <property type="match status" value="1"/>
</dbReference>
<reference evidence="1 2" key="1">
    <citation type="submission" date="2021-02" db="EMBL/GenBank/DDBJ databases">
        <authorList>
            <person name="Han P."/>
        </authorList>
    </citation>
    <scope>NUCLEOTIDE SEQUENCE [LARGE SCALE GENOMIC DNA]</scope>
    <source>
        <strain evidence="1">Candidatus Nitrospira sp. ZN2</strain>
    </source>
</reference>
<organism evidence="1 2">
    <name type="scientific">Nitrospira defluvii</name>
    <dbReference type="NCBI Taxonomy" id="330214"/>
    <lineage>
        <taxon>Bacteria</taxon>
        <taxon>Pseudomonadati</taxon>
        <taxon>Nitrospirota</taxon>
        <taxon>Nitrospiria</taxon>
        <taxon>Nitrospirales</taxon>
        <taxon>Nitrospiraceae</taxon>
        <taxon>Nitrospira</taxon>
    </lineage>
</organism>
<evidence type="ECO:0000313" key="1">
    <source>
        <dbReference type="EMBL" id="CAE6766636.1"/>
    </source>
</evidence>
<dbReference type="EMBL" id="CAJNBJ010000017">
    <property type="protein sequence ID" value="CAE6766636.1"/>
    <property type="molecule type" value="Genomic_DNA"/>
</dbReference>
<keyword evidence="2" id="KW-1185">Reference proteome</keyword>
<sequence length="91" mass="10821">MRSRFTDKEKQQILKEGRSKGAIERVCKKYDISASTFYRWRSRVGVQEADPILHLRSLQLENRRLKHRVAELSLDYTILRSALINDRENEC</sequence>
<comment type="caution">
    <text evidence="1">The sequence shown here is derived from an EMBL/GenBank/DDBJ whole genome shotgun (WGS) entry which is preliminary data.</text>
</comment>
<dbReference type="InterPro" id="IPR009057">
    <property type="entry name" value="Homeodomain-like_sf"/>
</dbReference>
<proteinExistence type="predicted"/>
<dbReference type="Proteomes" id="UP000675880">
    <property type="component" value="Unassembled WGS sequence"/>
</dbReference>
<dbReference type="InterPro" id="IPR036388">
    <property type="entry name" value="WH-like_DNA-bd_sf"/>
</dbReference>
<gene>
    <name evidence="1" type="ORF">NSPZN2_40074</name>
</gene>
<name>A0ABN7LTJ2_9BACT</name>
<dbReference type="Pfam" id="PF01527">
    <property type="entry name" value="HTH_Tnp_1"/>
    <property type="match status" value="1"/>
</dbReference>
<dbReference type="PANTHER" id="PTHR33609">
    <property type="entry name" value="LOW CALCIUM RESPONSE LOCUS PROTEIN S"/>
    <property type="match status" value="1"/>
</dbReference>
<dbReference type="RefSeq" id="WP_213042954.1">
    <property type="nucleotide sequence ID" value="NZ_CAJNBJ010000017.1"/>
</dbReference>
<dbReference type="PANTHER" id="PTHR33609:SF1">
    <property type="entry name" value="TRANSPOSASE"/>
    <property type="match status" value="1"/>
</dbReference>
<evidence type="ECO:0000313" key="2">
    <source>
        <dbReference type="Proteomes" id="UP000675880"/>
    </source>
</evidence>
<protein>
    <submittedName>
        <fullName evidence="1">Transposase</fullName>
    </submittedName>
</protein>